<evidence type="ECO:0000256" key="2">
    <source>
        <dbReference type="ARBA" id="ARBA00022723"/>
    </source>
</evidence>
<dbReference type="NCBIfam" id="NF001159">
    <property type="entry name" value="PRK00150.1-3"/>
    <property type="match status" value="1"/>
</dbReference>
<comment type="caution">
    <text evidence="7">The sequence shown here is derived from an EMBL/GenBank/DDBJ whole genome shotgun (WGS) entry which is preliminary data.</text>
</comment>
<dbReference type="HAMAP" id="MF_00163">
    <property type="entry name" value="Pep_deformylase"/>
    <property type="match status" value="1"/>
</dbReference>
<dbReference type="Pfam" id="PF01327">
    <property type="entry name" value="Pep_deformylase"/>
    <property type="match status" value="1"/>
</dbReference>
<feature type="binding site" evidence="6">
    <location>
        <position position="177"/>
    </location>
    <ligand>
        <name>Fe cation</name>
        <dbReference type="ChEBI" id="CHEBI:24875"/>
    </ligand>
</feature>
<dbReference type="CDD" id="cd00487">
    <property type="entry name" value="Pep_deformylase"/>
    <property type="match status" value="1"/>
</dbReference>
<reference evidence="7 8" key="1">
    <citation type="submission" date="2020-09" db="EMBL/GenBank/DDBJ databases">
        <title>Flavimobilis rhizosphaerae sp. nov., isolated from rhizosphere soil of Spartina alterniflora.</title>
        <authorList>
            <person name="Hanqin C."/>
        </authorList>
    </citation>
    <scope>NUCLEOTIDE SEQUENCE [LARGE SCALE GENOMIC DNA]</scope>
    <source>
        <strain evidence="7 8">GY 10621</strain>
    </source>
</reference>
<comment type="similarity">
    <text evidence="1 6">Belongs to the polypeptide deformylase family.</text>
</comment>
<comment type="function">
    <text evidence="6">Removes the formyl group from the N-terminal Met of newly synthesized proteins. Requires at least a dipeptide for an efficient rate of reaction. N-terminal L-methionine is a prerequisite for activity but the enzyme has broad specificity at other positions.</text>
</comment>
<evidence type="ECO:0000313" key="8">
    <source>
        <dbReference type="Proteomes" id="UP000642107"/>
    </source>
</evidence>
<evidence type="ECO:0000256" key="4">
    <source>
        <dbReference type="ARBA" id="ARBA00022917"/>
    </source>
</evidence>
<comment type="catalytic activity">
    <reaction evidence="6">
        <text>N-terminal N-formyl-L-methionyl-[peptide] + H2O = N-terminal L-methionyl-[peptide] + formate</text>
        <dbReference type="Rhea" id="RHEA:24420"/>
        <dbReference type="Rhea" id="RHEA-COMP:10639"/>
        <dbReference type="Rhea" id="RHEA-COMP:10640"/>
        <dbReference type="ChEBI" id="CHEBI:15377"/>
        <dbReference type="ChEBI" id="CHEBI:15740"/>
        <dbReference type="ChEBI" id="CHEBI:49298"/>
        <dbReference type="ChEBI" id="CHEBI:64731"/>
        <dbReference type="EC" id="3.5.1.88"/>
    </reaction>
</comment>
<keyword evidence="3 6" id="KW-0378">Hydrolase</keyword>
<sequence>MTSFPGTVVPAVRDAVRTLLDTHPDGVLPIVQAGHPVLRHEAAPYTGQLGDVLDDLLAAMVATMRAAPGVGLAAPQIGVGLAIAVLEDPGLPAGYEAAADARERATLPLRVLVNPVYEPVDDERVTFYEGCLSVEGYQAAVARHRSVRVRGLDATGATVDEVVRGWPARIIQHETDHLLGTLYVDRAETRSLCATATYASLWGDEAVPARAARELGFPLEVASDERRSAIPPVG</sequence>
<dbReference type="Proteomes" id="UP000642107">
    <property type="component" value="Unassembled WGS sequence"/>
</dbReference>
<keyword evidence="2 6" id="KW-0479">Metal-binding</keyword>
<proteinExistence type="inferred from homology"/>
<keyword evidence="4 6" id="KW-0648">Protein biosynthesis</keyword>
<evidence type="ECO:0000256" key="3">
    <source>
        <dbReference type="ARBA" id="ARBA00022801"/>
    </source>
</evidence>
<dbReference type="InterPro" id="IPR036821">
    <property type="entry name" value="Peptide_deformylase_sf"/>
</dbReference>
<keyword evidence="8" id="KW-1185">Reference proteome</keyword>
<feature type="binding site" evidence="6">
    <location>
        <position position="131"/>
    </location>
    <ligand>
        <name>Fe cation</name>
        <dbReference type="ChEBI" id="CHEBI:24875"/>
    </ligand>
</feature>
<accession>A0ABR9DP03</accession>
<keyword evidence="5 6" id="KW-0408">Iron</keyword>
<gene>
    <name evidence="6" type="primary">def</name>
    <name evidence="7" type="ORF">IGS67_04930</name>
</gene>
<feature type="active site" evidence="6">
    <location>
        <position position="174"/>
    </location>
</feature>
<comment type="cofactor">
    <cofactor evidence="6">
        <name>Fe(2+)</name>
        <dbReference type="ChEBI" id="CHEBI:29033"/>
    </cofactor>
    <text evidence="6">Binds 1 Fe(2+) ion.</text>
</comment>
<protein>
    <recommendedName>
        <fullName evidence="6">Peptide deformylase</fullName>
        <shortName evidence="6">PDF</shortName>
        <ecNumber evidence="6">3.5.1.88</ecNumber>
    </recommendedName>
    <alternativeName>
        <fullName evidence="6">Polypeptide deformylase</fullName>
    </alternativeName>
</protein>
<dbReference type="PANTHER" id="PTHR10458:SF2">
    <property type="entry name" value="PEPTIDE DEFORMYLASE, MITOCHONDRIAL"/>
    <property type="match status" value="1"/>
</dbReference>
<evidence type="ECO:0000313" key="7">
    <source>
        <dbReference type="EMBL" id="MBD9698840.1"/>
    </source>
</evidence>
<dbReference type="PRINTS" id="PR01576">
    <property type="entry name" value="PDEFORMYLASE"/>
</dbReference>
<name>A0ABR9DP03_9MICO</name>
<dbReference type="InterPro" id="IPR023635">
    <property type="entry name" value="Peptide_deformylase"/>
</dbReference>
<dbReference type="PANTHER" id="PTHR10458">
    <property type="entry name" value="PEPTIDE DEFORMYLASE"/>
    <property type="match status" value="1"/>
</dbReference>
<evidence type="ECO:0000256" key="5">
    <source>
        <dbReference type="ARBA" id="ARBA00023004"/>
    </source>
</evidence>
<evidence type="ECO:0000256" key="6">
    <source>
        <dbReference type="HAMAP-Rule" id="MF_00163"/>
    </source>
</evidence>
<evidence type="ECO:0000256" key="1">
    <source>
        <dbReference type="ARBA" id="ARBA00010759"/>
    </source>
</evidence>
<dbReference type="EC" id="3.5.1.88" evidence="6"/>
<dbReference type="Gene3D" id="3.90.45.10">
    <property type="entry name" value="Peptide deformylase"/>
    <property type="match status" value="1"/>
</dbReference>
<dbReference type="RefSeq" id="WP_192278436.1">
    <property type="nucleotide sequence ID" value="NZ_JACZDF010000002.1"/>
</dbReference>
<dbReference type="EMBL" id="JACZDF010000002">
    <property type="protein sequence ID" value="MBD9698840.1"/>
    <property type="molecule type" value="Genomic_DNA"/>
</dbReference>
<dbReference type="SUPFAM" id="SSF56420">
    <property type="entry name" value="Peptide deformylase"/>
    <property type="match status" value="1"/>
</dbReference>
<feature type="binding site" evidence="6">
    <location>
        <position position="173"/>
    </location>
    <ligand>
        <name>Fe cation</name>
        <dbReference type="ChEBI" id="CHEBI:24875"/>
    </ligand>
</feature>
<organism evidence="7 8">
    <name type="scientific">Flavimobilis rhizosphaerae</name>
    <dbReference type="NCBI Taxonomy" id="2775421"/>
    <lineage>
        <taxon>Bacteria</taxon>
        <taxon>Bacillati</taxon>
        <taxon>Actinomycetota</taxon>
        <taxon>Actinomycetes</taxon>
        <taxon>Micrococcales</taxon>
        <taxon>Jonesiaceae</taxon>
        <taxon>Flavimobilis</taxon>
    </lineage>
</organism>